<dbReference type="GO" id="GO:0003676">
    <property type="term" value="F:nucleic acid binding"/>
    <property type="evidence" value="ECO:0007669"/>
    <property type="project" value="InterPro"/>
</dbReference>
<evidence type="ECO:0000313" key="2">
    <source>
        <dbReference type="EMBL" id="HER39629.1"/>
    </source>
</evidence>
<protein>
    <submittedName>
        <fullName evidence="2">Exodeoxyribonuclease VII large subunit</fullName>
    </submittedName>
</protein>
<comment type="caution">
    <text evidence="2">The sequence shown here is derived from an EMBL/GenBank/DDBJ whole genome shotgun (WGS) entry which is preliminary data.</text>
</comment>
<dbReference type="AlphaFoldDB" id="A0A7C2R2L5"/>
<dbReference type="InterPro" id="IPR003753">
    <property type="entry name" value="Exonuc_VII_L"/>
</dbReference>
<dbReference type="EMBL" id="DSEE01000016">
    <property type="protein sequence ID" value="HER39629.1"/>
    <property type="molecule type" value="Genomic_DNA"/>
</dbReference>
<dbReference type="CDD" id="cd04489">
    <property type="entry name" value="ExoVII_LU_OBF"/>
    <property type="match status" value="1"/>
</dbReference>
<feature type="domain" description="OB-fold nucleic acid binding" evidence="1">
    <location>
        <begin position="7"/>
        <end position="113"/>
    </location>
</feature>
<dbReference type="InterPro" id="IPR025824">
    <property type="entry name" value="OB-fold_nuc-bd_dom"/>
</dbReference>
<dbReference type="Proteomes" id="UP000885753">
    <property type="component" value="Unassembled WGS sequence"/>
</dbReference>
<sequence>MAEKTVYSLSQLTRSVQNVISQHCSKVVWIRAEIVKLNYYSKSGHCYPALVEKRDGKVVAEMRGNIWSGTFETINQKFRDVLKEDLKDDMRVVIQGSVTYHPVHGLALNIIDIDPEFTLGELAREKAETVEKLKAEGIYNANKEKDLPLLPKTIAVISVDTSKG</sequence>
<dbReference type="GO" id="GO:0006308">
    <property type="term" value="P:DNA catabolic process"/>
    <property type="evidence" value="ECO:0007669"/>
    <property type="project" value="InterPro"/>
</dbReference>
<dbReference type="PANTHER" id="PTHR30008:SF0">
    <property type="entry name" value="EXODEOXYRIBONUCLEASE 7 LARGE SUBUNIT"/>
    <property type="match status" value="1"/>
</dbReference>
<dbReference type="PANTHER" id="PTHR30008">
    <property type="entry name" value="EXODEOXYRIBONUCLEASE 7 LARGE SUBUNIT"/>
    <property type="match status" value="1"/>
</dbReference>
<reference evidence="2" key="1">
    <citation type="journal article" date="2020" name="mSystems">
        <title>Genome- and Community-Level Interaction Insights into Carbon Utilization and Element Cycling Functions of Hydrothermarchaeota in Hydrothermal Sediment.</title>
        <authorList>
            <person name="Zhou Z."/>
            <person name="Liu Y."/>
            <person name="Xu W."/>
            <person name="Pan J."/>
            <person name="Luo Z.H."/>
            <person name="Li M."/>
        </authorList>
    </citation>
    <scope>NUCLEOTIDE SEQUENCE [LARGE SCALE GENOMIC DNA]</scope>
    <source>
        <strain evidence="2">SpSt-1235</strain>
    </source>
</reference>
<dbReference type="Pfam" id="PF13742">
    <property type="entry name" value="tRNA_anti_2"/>
    <property type="match status" value="1"/>
</dbReference>
<evidence type="ECO:0000259" key="1">
    <source>
        <dbReference type="Pfam" id="PF13742"/>
    </source>
</evidence>
<accession>A0A7C2R2L5</accession>
<feature type="non-terminal residue" evidence="2">
    <location>
        <position position="164"/>
    </location>
</feature>
<dbReference type="GO" id="GO:0008855">
    <property type="term" value="F:exodeoxyribonuclease VII activity"/>
    <property type="evidence" value="ECO:0007669"/>
    <property type="project" value="InterPro"/>
</dbReference>
<dbReference type="GO" id="GO:0009318">
    <property type="term" value="C:exodeoxyribonuclease VII complex"/>
    <property type="evidence" value="ECO:0007669"/>
    <property type="project" value="InterPro"/>
</dbReference>
<organism evidence="2">
    <name type="scientific">Salinimicrobium catena</name>
    <dbReference type="NCBI Taxonomy" id="390640"/>
    <lineage>
        <taxon>Bacteria</taxon>
        <taxon>Pseudomonadati</taxon>
        <taxon>Bacteroidota</taxon>
        <taxon>Flavobacteriia</taxon>
        <taxon>Flavobacteriales</taxon>
        <taxon>Flavobacteriaceae</taxon>
        <taxon>Salinimicrobium</taxon>
    </lineage>
</organism>
<proteinExistence type="predicted"/>
<name>A0A7C2R2L5_9FLAO</name>
<gene>
    <name evidence="2" type="ORF">ENO10_00235</name>
</gene>